<dbReference type="AlphaFoldDB" id="A0A929KZH6"/>
<evidence type="ECO:0000256" key="1">
    <source>
        <dbReference type="SAM" id="SignalP"/>
    </source>
</evidence>
<accession>A0A929KZH6</accession>
<dbReference type="PANTHER" id="PTHR43143">
    <property type="entry name" value="METALLOPHOSPHOESTERASE, CALCINEURIN SUPERFAMILY"/>
    <property type="match status" value="1"/>
</dbReference>
<dbReference type="Proteomes" id="UP000622475">
    <property type="component" value="Unassembled WGS sequence"/>
</dbReference>
<dbReference type="RefSeq" id="WP_194109709.1">
    <property type="nucleotide sequence ID" value="NZ_JADFFL010000001.1"/>
</dbReference>
<dbReference type="InterPro" id="IPR006311">
    <property type="entry name" value="TAT_signal"/>
</dbReference>
<evidence type="ECO:0000259" key="2">
    <source>
        <dbReference type="Pfam" id="PF00149"/>
    </source>
</evidence>
<feature type="signal peptide" evidence="1">
    <location>
        <begin position="1"/>
        <end position="28"/>
    </location>
</feature>
<evidence type="ECO:0000313" key="3">
    <source>
        <dbReference type="EMBL" id="MBE9660511.1"/>
    </source>
</evidence>
<protein>
    <submittedName>
        <fullName evidence="3">Metallophosphoesterase</fullName>
    </submittedName>
</protein>
<proteinExistence type="predicted"/>
<feature type="chain" id="PRO_5037181516" evidence="1">
    <location>
        <begin position="29"/>
        <end position="283"/>
    </location>
</feature>
<dbReference type="PANTHER" id="PTHR43143:SF1">
    <property type="entry name" value="SERINE_THREONINE-PROTEIN PHOSPHATASE CPPED1"/>
    <property type="match status" value="1"/>
</dbReference>
<dbReference type="InterPro" id="IPR051918">
    <property type="entry name" value="STPP_CPPED1"/>
</dbReference>
<name>A0A929KZH6_9SPHI</name>
<dbReference type="GO" id="GO:0016787">
    <property type="term" value="F:hydrolase activity"/>
    <property type="evidence" value="ECO:0007669"/>
    <property type="project" value="InterPro"/>
</dbReference>
<dbReference type="InterPro" id="IPR004843">
    <property type="entry name" value="Calcineurin-like_PHP"/>
</dbReference>
<gene>
    <name evidence="3" type="ORF">IRJ16_01310</name>
</gene>
<dbReference type="EMBL" id="JADFFL010000001">
    <property type="protein sequence ID" value="MBE9660511.1"/>
    <property type="molecule type" value="Genomic_DNA"/>
</dbReference>
<dbReference type="Gene3D" id="3.60.21.10">
    <property type="match status" value="1"/>
</dbReference>
<dbReference type="SUPFAM" id="SSF56300">
    <property type="entry name" value="Metallo-dependent phosphatases"/>
    <property type="match status" value="1"/>
</dbReference>
<keyword evidence="4" id="KW-1185">Reference proteome</keyword>
<organism evidence="3 4">
    <name type="scientific">Mucilaginibacter myungsuensis</name>
    <dbReference type="NCBI Taxonomy" id="649104"/>
    <lineage>
        <taxon>Bacteria</taxon>
        <taxon>Pseudomonadati</taxon>
        <taxon>Bacteroidota</taxon>
        <taxon>Sphingobacteriia</taxon>
        <taxon>Sphingobacteriales</taxon>
        <taxon>Sphingobacteriaceae</taxon>
        <taxon>Mucilaginibacter</taxon>
    </lineage>
</organism>
<dbReference type="Pfam" id="PF00149">
    <property type="entry name" value="Metallophos"/>
    <property type="match status" value="1"/>
</dbReference>
<feature type="domain" description="Calcineurin-like phosphoesterase" evidence="2">
    <location>
        <begin position="44"/>
        <end position="225"/>
    </location>
</feature>
<evidence type="ECO:0000313" key="4">
    <source>
        <dbReference type="Proteomes" id="UP000622475"/>
    </source>
</evidence>
<reference evidence="3" key="1">
    <citation type="submission" date="2020-10" db="EMBL/GenBank/DDBJ databases">
        <title>Mucilaginibacter mali sp. nov., isolated from rhizosphere soil of apple orchard.</title>
        <authorList>
            <person name="Lee J.-S."/>
            <person name="Kim H.S."/>
            <person name="Kim J.-S."/>
        </authorList>
    </citation>
    <scope>NUCLEOTIDE SEQUENCE</scope>
    <source>
        <strain evidence="3">KCTC 22746</strain>
    </source>
</reference>
<dbReference type="PROSITE" id="PS51318">
    <property type="entry name" value="TAT"/>
    <property type="match status" value="1"/>
</dbReference>
<keyword evidence="1" id="KW-0732">Signal</keyword>
<comment type="caution">
    <text evidence="3">The sequence shown here is derived from an EMBL/GenBank/DDBJ whole genome shotgun (WGS) entry which is preliminary data.</text>
</comment>
<dbReference type="InterPro" id="IPR029052">
    <property type="entry name" value="Metallo-depent_PP-like"/>
</dbReference>
<sequence>MNSRRKFISSSMAGLAGITLLPAIDAFAGAPIATDDNSREVFKLRFAIVSDGHYGQPNTESDKFFDDMVSWMQAQYKSNQLDLVIANGDLVHDRPDLLPKIKSEYFDKIGVPVYAVPGNHDHADAALWKKVFGYDDNYVVEKGDIGIVFANTSNVKGEFICPDLAFLKSSFEKFKHKEVVFVILHIPPHIWLPEEKAAFAECPEVIALLHQYPNIKAAFHGHDHTLDGVRYTGKFPHFFDAHFGGDWGTSYKGYRIVEVNMNNSINTYQVNATMNPQINRMKL</sequence>